<protein>
    <recommendedName>
        <fullName evidence="4">SxtJ</fullName>
    </recommendedName>
</protein>
<name>A0ABR6X8B0_9BURK</name>
<gene>
    <name evidence="2" type="ORF">H8K52_17565</name>
</gene>
<evidence type="ECO:0000256" key="1">
    <source>
        <dbReference type="SAM" id="Phobius"/>
    </source>
</evidence>
<dbReference type="Pfam" id="PF19588">
    <property type="entry name" value="SxtJ"/>
    <property type="match status" value="1"/>
</dbReference>
<organism evidence="2 3">
    <name type="scientific">Undibacterium seohonense</name>
    <dbReference type="NCBI Taxonomy" id="1344950"/>
    <lineage>
        <taxon>Bacteria</taxon>
        <taxon>Pseudomonadati</taxon>
        <taxon>Pseudomonadota</taxon>
        <taxon>Betaproteobacteria</taxon>
        <taxon>Burkholderiales</taxon>
        <taxon>Oxalobacteraceae</taxon>
        <taxon>Undibacterium</taxon>
    </lineage>
</organism>
<dbReference type="EMBL" id="JACOFW010000026">
    <property type="protein sequence ID" value="MBC3809152.1"/>
    <property type="molecule type" value="Genomic_DNA"/>
</dbReference>
<keyword evidence="1" id="KW-1133">Transmembrane helix</keyword>
<dbReference type="InterPro" id="IPR045781">
    <property type="entry name" value="SxtJ"/>
</dbReference>
<feature type="transmembrane region" description="Helical" evidence="1">
    <location>
        <begin position="21"/>
        <end position="38"/>
    </location>
</feature>
<comment type="caution">
    <text evidence="2">The sequence shown here is derived from an EMBL/GenBank/DDBJ whole genome shotgun (WGS) entry which is preliminary data.</text>
</comment>
<evidence type="ECO:0000313" key="2">
    <source>
        <dbReference type="EMBL" id="MBC3809152.1"/>
    </source>
</evidence>
<feature type="transmembrane region" description="Helical" evidence="1">
    <location>
        <begin position="58"/>
        <end position="82"/>
    </location>
</feature>
<keyword evidence="1" id="KW-0472">Membrane</keyword>
<evidence type="ECO:0008006" key="4">
    <source>
        <dbReference type="Google" id="ProtNLM"/>
    </source>
</evidence>
<evidence type="ECO:0000313" key="3">
    <source>
        <dbReference type="Proteomes" id="UP000648257"/>
    </source>
</evidence>
<keyword evidence="3" id="KW-1185">Reference proteome</keyword>
<dbReference type="Proteomes" id="UP000648257">
    <property type="component" value="Unassembled WGS sequence"/>
</dbReference>
<sequence length="116" mass="13416">MTAFFLILTFFPLLHHQPIRYWALLVAAFFFIPALVFPKLLSRLNILWMQFGELLSKIVSPIALGIVFFVAITPFALIMRVLGKRGLDLKFEPNCESYWKVRDVPGPDPKSMKDQF</sequence>
<accession>A0ABR6X8B0</accession>
<keyword evidence="1" id="KW-0812">Transmembrane</keyword>
<proteinExistence type="predicted"/>
<reference evidence="2 3" key="1">
    <citation type="submission" date="2020-08" db="EMBL/GenBank/DDBJ databases">
        <title>Novel species isolated from subtropical streams in China.</title>
        <authorList>
            <person name="Lu H."/>
        </authorList>
    </citation>
    <scope>NUCLEOTIDE SEQUENCE [LARGE SCALE GENOMIC DNA]</scope>
    <source>
        <strain evidence="2 3">KACC 16656</strain>
    </source>
</reference>